<dbReference type="Gene3D" id="3.30.930.10">
    <property type="entry name" value="Bira Bifunctional Protein, Domain 2"/>
    <property type="match status" value="1"/>
</dbReference>
<dbReference type="GO" id="GO:0005737">
    <property type="term" value="C:cytoplasm"/>
    <property type="evidence" value="ECO:0007669"/>
    <property type="project" value="InterPro"/>
</dbReference>
<evidence type="ECO:0000313" key="8">
    <source>
        <dbReference type="EMBL" id="SVD91252.1"/>
    </source>
</evidence>
<keyword evidence="2" id="KW-0436">Ligase</keyword>
<keyword evidence="3" id="KW-0547">Nucleotide-binding</keyword>
<dbReference type="AlphaFoldDB" id="A0A382Z6Y1"/>
<evidence type="ECO:0000259" key="7">
    <source>
        <dbReference type="Pfam" id="PF00152"/>
    </source>
</evidence>
<evidence type="ECO:0000256" key="4">
    <source>
        <dbReference type="ARBA" id="ARBA00022840"/>
    </source>
</evidence>
<dbReference type="GO" id="GO:0005524">
    <property type="term" value="F:ATP binding"/>
    <property type="evidence" value="ECO:0007669"/>
    <property type="project" value="UniProtKB-KW"/>
</dbReference>
<dbReference type="InterPro" id="IPR004364">
    <property type="entry name" value="Aa-tRNA-synt_II"/>
</dbReference>
<gene>
    <name evidence="8" type="ORF">METZ01_LOCUS444106</name>
</gene>
<accession>A0A382Z6Y1</accession>
<feature type="domain" description="Aminoacyl-tRNA synthetase class II (D/K/N)" evidence="7">
    <location>
        <begin position="40"/>
        <end position="178"/>
    </location>
</feature>
<evidence type="ECO:0000256" key="3">
    <source>
        <dbReference type="ARBA" id="ARBA00022741"/>
    </source>
</evidence>
<keyword evidence="6" id="KW-0030">Aminoacyl-tRNA synthetase</keyword>
<reference evidence="8" key="1">
    <citation type="submission" date="2018-05" db="EMBL/GenBank/DDBJ databases">
        <authorList>
            <person name="Lanie J.A."/>
            <person name="Ng W.-L."/>
            <person name="Kazmierczak K.M."/>
            <person name="Andrzejewski T.M."/>
            <person name="Davidsen T.M."/>
            <person name="Wayne K.J."/>
            <person name="Tettelin H."/>
            <person name="Glass J.I."/>
            <person name="Rusch D."/>
            <person name="Podicherti R."/>
            <person name="Tsui H.-C.T."/>
            <person name="Winkler M.E."/>
        </authorList>
    </citation>
    <scope>NUCLEOTIDE SEQUENCE</scope>
</reference>
<dbReference type="InterPro" id="IPR002312">
    <property type="entry name" value="Asp/Asn-tRNA-synth_IIb"/>
</dbReference>
<name>A0A382Z6Y1_9ZZZZ</name>
<dbReference type="EMBL" id="UINC01181522">
    <property type="protein sequence ID" value="SVD91252.1"/>
    <property type="molecule type" value="Genomic_DNA"/>
</dbReference>
<proteinExistence type="inferred from homology"/>
<dbReference type="Pfam" id="PF00152">
    <property type="entry name" value="tRNA-synt_2"/>
    <property type="match status" value="1"/>
</dbReference>
<dbReference type="GO" id="GO:0004815">
    <property type="term" value="F:aspartate-tRNA ligase activity"/>
    <property type="evidence" value="ECO:0007669"/>
    <property type="project" value="TreeGrafter"/>
</dbReference>
<organism evidence="8">
    <name type="scientific">marine metagenome</name>
    <dbReference type="NCBI Taxonomy" id="408172"/>
    <lineage>
        <taxon>unclassified sequences</taxon>
        <taxon>metagenomes</taxon>
        <taxon>ecological metagenomes</taxon>
    </lineage>
</organism>
<dbReference type="InterPro" id="IPR004115">
    <property type="entry name" value="GAD-like_sf"/>
</dbReference>
<evidence type="ECO:0000256" key="6">
    <source>
        <dbReference type="ARBA" id="ARBA00023146"/>
    </source>
</evidence>
<dbReference type="Gene3D" id="3.30.1360.30">
    <property type="entry name" value="GAD-like domain"/>
    <property type="match status" value="1"/>
</dbReference>
<feature type="non-terminal residue" evidence="8">
    <location>
        <position position="1"/>
    </location>
</feature>
<dbReference type="InterPro" id="IPR045864">
    <property type="entry name" value="aa-tRNA-synth_II/BPL/LPL"/>
</dbReference>
<evidence type="ECO:0000256" key="1">
    <source>
        <dbReference type="ARBA" id="ARBA00006303"/>
    </source>
</evidence>
<sequence length="206" mass="23035">ISKLGIADDSVLFMVGDTVKTVFSALGALRLELGKREHLIDTHTWAPLWVVDFPLLEWKEDKNRWDALHHPFTSPNLEDLDKLDSNPGDVRSFGYDMVMNGYELGGGSIRIHDKDLQSRIFTLLGISNDEAQEKFGFLMDAFKYGAPPHGGMAFGFDRIVMLLADSNQIRDVIAFPKTTSALSLMDNSPSPVSEEQLEELHLVITD</sequence>
<dbReference type="PANTHER" id="PTHR22594:SF5">
    <property type="entry name" value="ASPARTATE--TRNA LIGASE, MITOCHONDRIAL"/>
    <property type="match status" value="1"/>
</dbReference>
<protein>
    <recommendedName>
        <fullName evidence="7">Aminoacyl-tRNA synthetase class II (D/K/N) domain-containing protein</fullName>
    </recommendedName>
</protein>
<keyword evidence="4" id="KW-0067">ATP-binding</keyword>
<dbReference type="SUPFAM" id="SSF55681">
    <property type="entry name" value="Class II aaRS and biotin synthetases"/>
    <property type="match status" value="1"/>
</dbReference>
<comment type="similarity">
    <text evidence="1">Belongs to the class-II aminoacyl-tRNA synthetase family. Type 1 subfamily.</text>
</comment>
<dbReference type="GO" id="GO:0006422">
    <property type="term" value="P:aspartyl-tRNA aminoacylation"/>
    <property type="evidence" value="ECO:0007669"/>
    <property type="project" value="TreeGrafter"/>
</dbReference>
<keyword evidence="5" id="KW-0648">Protein biosynthesis</keyword>
<evidence type="ECO:0000256" key="2">
    <source>
        <dbReference type="ARBA" id="ARBA00022598"/>
    </source>
</evidence>
<dbReference type="PRINTS" id="PR01042">
    <property type="entry name" value="TRNASYNTHASP"/>
</dbReference>
<dbReference type="PANTHER" id="PTHR22594">
    <property type="entry name" value="ASPARTYL/LYSYL-TRNA SYNTHETASE"/>
    <property type="match status" value="1"/>
</dbReference>
<evidence type="ECO:0000256" key="5">
    <source>
        <dbReference type="ARBA" id="ARBA00022917"/>
    </source>
</evidence>